<protein>
    <recommendedName>
        <fullName evidence="3">CR-type domain-containing protein</fullName>
    </recommendedName>
</protein>
<dbReference type="SUPFAM" id="SSF57938">
    <property type="entry name" value="DnaJ/Hsp40 cysteine-rich domain"/>
    <property type="match status" value="1"/>
</dbReference>
<comment type="caution">
    <text evidence="1">The sequence shown here is derived from an EMBL/GenBank/DDBJ whole genome shotgun (WGS) entry which is preliminary data.</text>
</comment>
<organism evidence="1 2">
    <name type="scientific">Leclercia barmai</name>
    <dbReference type="NCBI Taxonomy" id="2785629"/>
    <lineage>
        <taxon>Bacteria</taxon>
        <taxon>Pseudomonadati</taxon>
        <taxon>Pseudomonadota</taxon>
        <taxon>Gammaproteobacteria</taxon>
        <taxon>Enterobacterales</taxon>
        <taxon>Enterobacteriaceae</taxon>
        <taxon>Leclercia</taxon>
    </lineage>
</organism>
<dbReference type="RefSeq" id="WP_223075469.1">
    <property type="nucleotide sequence ID" value="NZ_JADMNK010000012.1"/>
</dbReference>
<proteinExistence type="predicted"/>
<keyword evidence="2" id="KW-1185">Reference proteome</keyword>
<dbReference type="Proteomes" id="UP000706580">
    <property type="component" value="Unassembled WGS sequence"/>
</dbReference>
<dbReference type="InterPro" id="IPR036410">
    <property type="entry name" value="HSP_DnaJ_Cys-rich_dom_sf"/>
</dbReference>
<name>A0ABS7S1M0_9ENTR</name>
<reference evidence="1 2" key="1">
    <citation type="submission" date="2020-11" db="EMBL/GenBank/DDBJ databases">
        <title>Draft Genome of Enterobacter sp. strain EMC7.</title>
        <authorList>
            <person name="Barman P."/>
            <person name="Sinha S."/>
            <person name="Sen S."/>
            <person name="Chakraborty R."/>
        </authorList>
    </citation>
    <scope>NUCLEOTIDE SEQUENCE [LARGE SCALE GENOMIC DNA]</scope>
    <source>
        <strain evidence="1 2">EMC7</strain>
    </source>
</reference>
<dbReference type="Gene3D" id="2.10.230.10">
    <property type="entry name" value="Heat shock protein DnaJ, cysteine-rich domain"/>
    <property type="match status" value="1"/>
</dbReference>
<accession>A0ABS7S1M0</accession>
<sequence length="274" mass="31501">MEKKKRTIVCLSLSEMDAILNNKNLSDYLFNFKSNNKISSAPETTFIAYVMSYFKPLRFKNISGTNVVINGVHGCYSVNFHLQKKVYNPKTKKSLSNDLIIELYDSDTNEIIAKIGLEYDGHPEHTNSWGIVSDKEKDLIVLKQTGMMRLRIDPELFQSTEDRKDVYRAVKKYFEQYIKLIPKKKRNVNPGRTYIECPLCEGVQVLGAQSCPVCMGNGYVLNNIYSKIDIDVFDSFDCPDCTKITIRNCRKCRGKGFLNRDEAIMIRKEELNAL</sequence>
<gene>
    <name evidence="1" type="ORF">ITX56_19340</name>
</gene>
<evidence type="ECO:0000313" key="1">
    <source>
        <dbReference type="EMBL" id="MBZ0059915.1"/>
    </source>
</evidence>
<evidence type="ECO:0008006" key="3">
    <source>
        <dbReference type="Google" id="ProtNLM"/>
    </source>
</evidence>
<evidence type="ECO:0000313" key="2">
    <source>
        <dbReference type="Proteomes" id="UP000706580"/>
    </source>
</evidence>
<dbReference type="EMBL" id="JADMNK010000012">
    <property type="protein sequence ID" value="MBZ0059915.1"/>
    <property type="molecule type" value="Genomic_DNA"/>
</dbReference>